<comment type="caution">
    <text evidence="2">The sequence shown here is derived from an EMBL/GenBank/DDBJ whole genome shotgun (WGS) entry which is preliminary data.</text>
</comment>
<dbReference type="Proteomes" id="UP000215367">
    <property type="component" value="Unassembled WGS sequence"/>
</dbReference>
<evidence type="ECO:0000313" key="3">
    <source>
        <dbReference type="Proteomes" id="UP000215367"/>
    </source>
</evidence>
<reference evidence="2 3" key="1">
    <citation type="submission" date="2017-07" db="EMBL/GenBank/DDBJ databases">
        <title>Whole genome sequence of Azospirillum brasilense 2A1, a potential biofertilizer strain.</title>
        <authorList>
            <person name="Fontana C.A."/>
            <person name="Toffoli L.M."/>
            <person name="Salazar S.M."/>
            <person name="Puglisi E."/>
            <person name="Pedraza R."/>
            <person name="Bassi D."/>
            <person name="Cocconcelli P.S."/>
        </authorList>
    </citation>
    <scope>NUCLEOTIDE SEQUENCE [LARGE SCALE GENOMIC DNA]</scope>
    <source>
        <strain evidence="2 3">2A1</strain>
    </source>
</reference>
<feature type="transmembrane region" description="Helical" evidence="1">
    <location>
        <begin position="24"/>
        <end position="45"/>
    </location>
</feature>
<gene>
    <name evidence="2" type="ORF">CHT98_05000</name>
</gene>
<dbReference type="EMBL" id="NOWT01000003">
    <property type="protein sequence ID" value="OYD85405.1"/>
    <property type="molecule type" value="Genomic_DNA"/>
</dbReference>
<evidence type="ECO:0008006" key="4">
    <source>
        <dbReference type="Google" id="ProtNLM"/>
    </source>
</evidence>
<accession>A0A235HJR1</accession>
<protein>
    <recommendedName>
        <fullName evidence="4">Tetratricopeptide repeat-like domain-containing protein</fullName>
    </recommendedName>
</protein>
<keyword evidence="1" id="KW-1133">Transmembrane helix</keyword>
<keyword evidence="1" id="KW-0812">Transmembrane</keyword>
<name>A0A235HJR1_AZOBR</name>
<evidence type="ECO:0000256" key="1">
    <source>
        <dbReference type="SAM" id="Phobius"/>
    </source>
</evidence>
<evidence type="ECO:0000313" key="2">
    <source>
        <dbReference type="EMBL" id="OYD85405.1"/>
    </source>
</evidence>
<proteinExistence type="predicted"/>
<organism evidence="2 3">
    <name type="scientific">Azospirillum brasilense</name>
    <dbReference type="NCBI Taxonomy" id="192"/>
    <lineage>
        <taxon>Bacteria</taxon>
        <taxon>Pseudomonadati</taxon>
        <taxon>Pseudomonadota</taxon>
        <taxon>Alphaproteobacteria</taxon>
        <taxon>Rhodospirillales</taxon>
        <taxon>Azospirillaceae</taxon>
        <taxon>Azospirillum</taxon>
    </lineage>
</organism>
<dbReference type="RefSeq" id="WP_094302170.1">
    <property type="nucleotide sequence ID" value="NZ_NOWT01000003.1"/>
</dbReference>
<dbReference type="AlphaFoldDB" id="A0A235HJR1"/>
<sequence>MSDIFREVDEDLRRDRMERVFKRYGGIMLAAALAVVAATGGTVAWRNWQQSQKQSETTALAAALSQAAQGPDKGVEALAAFAGKADPGMAALAQLNAAALLAREGKTAEAVAVYDKLSGNAGAGAVYRELAVLLSVMHQLGSGDPAQLQARLQPLTADANPWRFSAREMSAVLAARAGDKDRARTLFQQLADDSQAPAGVRSRAADLATLYGKS</sequence>
<keyword evidence="1" id="KW-0472">Membrane</keyword>